<reference evidence="6" key="1">
    <citation type="submission" date="2013-08" db="EMBL/GenBank/DDBJ databases">
        <authorList>
            <person name="Mendez C."/>
            <person name="Richter M."/>
            <person name="Ferrer M."/>
            <person name="Sanchez J."/>
        </authorList>
    </citation>
    <scope>NUCLEOTIDE SEQUENCE</scope>
</reference>
<accession>T1C435</accession>
<gene>
    <name evidence="6" type="ORF">B1A_01073</name>
</gene>
<evidence type="ECO:0000256" key="3">
    <source>
        <dbReference type="ARBA" id="ARBA00022771"/>
    </source>
</evidence>
<evidence type="ECO:0000256" key="1">
    <source>
        <dbReference type="ARBA" id="ARBA00008354"/>
    </source>
</evidence>
<keyword evidence="3 6" id="KW-0863">Zinc-finger</keyword>
<feature type="domain" description="Zinc finger ZPR1-type" evidence="5">
    <location>
        <begin position="1"/>
        <end position="110"/>
    </location>
</feature>
<keyword evidence="2" id="KW-0479">Metal-binding</keyword>
<dbReference type="Pfam" id="PF22794">
    <property type="entry name" value="jr-ZPR1"/>
    <property type="match status" value="1"/>
</dbReference>
<protein>
    <submittedName>
        <fullName evidence="6">ZINC-FINGER PROTEIN ZPR1 related protein</fullName>
    </submittedName>
</protein>
<dbReference type="SMART" id="SM00709">
    <property type="entry name" value="Zpr1"/>
    <property type="match status" value="1"/>
</dbReference>
<dbReference type="EMBL" id="AUZX01000812">
    <property type="protein sequence ID" value="EQD80261.1"/>
    <property type="molecule type" value="Genomic_DNA"/>
</dbReference>
<comment type="caution">
    <text evidence="6">The sequence shown here is derived from an EMBL/GenBank/DDBJ whole genome shotgun (WGS) entry which is preliminary data.</text>
</comment>
<feature type="non-terminal residue" evidence="6">
    <location>
        <position position="1"/>
    </location>
</feature>
<organism evidence="6">
    <name type="scientific">mine drainage metagenome</name>
    <dbReference type="NCBI Taxonomy" id="410659"/>
    <lineage>
        <taxon>unclassified sequences</taxon>
        <taxon>metagenomes</taxon>
        <taxon>ecological metagenomes</taxon>
    </lineage>
</organism>
<dbReference type="Gene3D" id="2.60.120.1040">
    <property type="entry name" value="ZPR1, A/B domain"/>
    <property type="match status" value="1"/>
</dbReference>
<reference evidence="6" key="2">
    <citation type="journal article" date="2014" name="ISME J.">
        <title>Microbial stratification in low pH oxic and suboxic macroscopic growths along an acid mine drainage.</title>
        <authorList>
            <person name="Mendez-Garcia C."/>
            <person name="Mesa V."/>
            <person name="Sprenger R.R."/>
            <person name="Richter M."/>
            <person name="Diez M.S."/>
            <person name="Solano J."/>
            <person name="Bargiela R."/>
            <person name="Golyshina O.V."/>
            <person name="Manteca A."/>
            <person name="Ramos J.L."/>
            <person name="Gallego J.R."/>
            <person name="Llorente I."/>
            <person name="Martins Dos Santos V.A."/>
            <person name="Jensen O.N."/>
            <person name="Pelaez A.I."/>
            <person name="Sanchez J."/>
            <person name="Ferrer M."/>
        </authorList>
    </citation>
    <scope>NUCLEOTIDE SEQUENCE</scope>
</reference>
<dbReference type="InterPro" id="IPR042451">
    <property type="entry name" value="ZPR1_A/B_dom"/>
</dbReference>
<comment type="similarity">
    <text evidence="1">Belongs to the ZPR1 family.</text>
</comment>
<dbReference type="PANTHER" id="PTHR10876:SF0">
    <property type="entry name" value="ZINC FINGER PROTEIN ZPR1"/>
    <property type="match status" value="1"/>
</dbReference>
<sequence length="118" mass="13333">SEDRQKKEKITFRITEPDDLNVLVYRSPRATIRIPELDAEILPGDDSKGDLTTIEGILLTIYDRLDLFLGDPKVEGKINEIRERLSNVKESSIGLTVIVEDESGMSRIQSPKSVTDYI</sequence>
<evidence type="ECO:0000256" key="2">
    <source>
        <dbReference type="ARBA" id="ARBA00022723"/>
    </source>
</evidence>
<name>T1C435_9ZZZZ</name>
<evidence type="ECO:0000256" key="4">
    <source>
        <dbReference type="ARBA" id="ARBA00022833"/>
    </source>
</evidence>
<dbReference type="InterPro" id="IPR040141">
    <property type="entry name" value="ZPR1"/>
</dbReference>
<dbReference type="AlphaFoldDB" id="T1C435"/>
<proteinExistence type="inferred from homology"/>
<evidence type="ECO:0000259" key="5">
    <source>
        <dbReference type="SMART" id="SM00709"/>
    </source>
</evidence>
<keyword evidence="4" id="KW-0862">Zinc</keyword>
<evidence type="ECO:0000313" key="6">
    <source>
        <dbReference type="EMBL" id="EQD80261.1"/>
    </source>
</evidence>
<dbReference type="GO" id="GO:0005634">
    <property type="term" value="C:nucleus"/>
    <property type="evidence" value="ECO:0007669"/>
    <property type="project" value="TreeGrafter"/>
</dbReference>
<dbReference type="GO" id="GO:0008270">
    <property type="term" value="F:zinc ion binding"/>
    <property type="evidence" value="ECO:0007669"/>
    <property type="project" value="UniProtKB-KW"/>
</dbReference>
<dbReference type="PANTHER" id="PTHR10876">
    <property type="entry name" value="ZINC FINGER PROTEIN ZPR1"/>
    <property type="match status" value="1"/>
</dbReference>
<dbReference type="InterPro" id="IPR056180">
    <property type="entry name" value="ZPR1_jr_dom"/>
</dbReference>
<dbReference type="InterPro" id="IPR004457">
    <property type="entry name" value="Znf_ZPR1"/>
</dbReference>